<dbReference type="FunFam" id="3.90.550.50:FF:000001">
    <property type="entry name" value="Hexosyltransferase"/>
    <property type="match status" value="1"/>
</dbReference>
<name>A0AAY4BH07_9TELE</name>
<reference evidence="14 15" key="1">
    <citation type="submission" date="2020-06" db="EMBL/GenBank/DDBJ databases">
        <authorList>
            <consortium name="Wellcome Sanger Institute Data Sharing"/>
        </authorList>
    </citation>
    <scope>NUCLEOTIDE SEQUENCE [LARGE SCALE GENOMIC DNA]</scope>
</reference>
<accession>A0AAY4BH07</accession>
<dbReference type="EC" id="2.4.1.-" evidence="13"/>
<keyword evidence="8 13" id="KW-1133">Transmembrane helix</keyword>
<dbReference type="GO" id="GO:0000139">
    <property type="term" value="C:Golgi membrane"/>
    <property type="evidence" value="ECO:0007669"/>
    <property type="project" value="UniProtKB-SubCell"/>
</dbReference>
<comment type="similarity">
    <text evidence="3 13">Belongs to the glycosyltransferase 31 family.</text>
</comment>
<evidence type="ECO:0000256" key="1">
    <source>
        <dbReference type="ARBA" id="ARBA00004323"/>
    </source>
</evidence>
<proteinExistence type="inferred from homology"/>
<dbReference type="InterPro" id="IPR002659">
    <property type="entry name" value="Glyco_trans_31"/>
</dbReference>
<keyword evidence="5" id="KW-0808">Transferase</keyword>
<evidence type="ECO:0000256" key="9">
    <source>
        <dbReference type="ARBA" id="ARBA00023034"/>
    </source>
</evidence>
<dbReference type="GeneTree" id="ENSGT00940000164876"/>
<keyword evidence="11 13" id="KW-0472">Membrane</keyword>
<dbReference type="AlphaFoldDB" id="A0AAY4BH07"/>
<evidence type="ECO:0000256" key="11">
    <source>
        <dbReference type="ARBA" id="ARBA00023136"/>
    </source>
</evidence>
<evidence type="ECO:0000256" key="7">
    <source>
        <dbReference type="ARBA" id="ARBA00022968"/>
    </source>
</evidence>
<organism evidence="14 15">
    <name type="scientific">Denticeps clupeoides</name>
    <name type="common">denticle herring</name>
    <dbReference type="NCBI Taxonomy" id="299321"/>
    <lineage>
        <taxon>Eukaryota</taxon>
        <taxon>Metazoa</taxon>
        <taxon>Chordata</taxon>
        <taxon>Craniata</taxon>
        <taxon>Vertebrata</taxon>
        <taxon>Euteleostomi</taxon>
        <taxon>Actinopterygii</taxon>
        <taxon>Neopterygii</taxon>
        <taxon>Teleostei</taxon>
        <taxon>Clupei</taxon>
        <taxon>Clupeiformes</taxon>
        <taxon>Denticipitoidei</taxon>
        <taxon>Denticipitidae</taxon>
        <taxon>Denticeps</taxon>
    </lineage>
</organism>
<evidence type="ECO:0000313" key="15">
    <source>
        <dbReference type="Proteomes" id="UP000694580"/>
    </source>
</evidence>
<evidence type="ECO:0000256" key="10">
    <source>
        <dbReference type="ARBA" id="ARBA00023098"/>
    </source>
</evidence>
<evidence type="ECO:0000256" key="6">
    <source>
        <dbReference type="ARBA" id="ARBA00022692"/>
    </source>
</evidence>
<keyword evidence="4 13" id="KW-0328">Glycosyltransferase</keyword>
<reference evidence="14" key="2">
    <citation type="submission" date="2025-08" db="UniProtKB">
        <authorList>
            <consortium name="Ensembl"/>
        </authorList>
    </citation>
    <scope>IDENTIFICATION</scope>
</reference>
<dbReference type="PANTHER" id="PTHR11214">
    <property type="entry name" value="BETA-1,3-N-ACETYLGLUCOSAMINYLTRANSFERASE"/>
    <property type="match status" value="1"/>
</dbReference>
<reference evidence="14" key="3">
    <citation type="submission" date="2025-09" db="UniProtKB">
        <authorList>
            <consortium name="Ensembl"/>
        </authorList>
    </citation>
    <scope>IDENTIFICATION</scope>
</reference>
<feature type="transmembrane region" description="Helical" evidence="13">
    <location>
        <begin position="32"/>
        <end position="51"/>
    </location>
</feature>
<keyword evidence="7 13" id="KW-0735">Signal-anchor</keyword>
<keyword evidence="12" id="KW-0325">Glycoprotein</keyword>
<dbReference type="PANTHER" id="PTHR11214:SF361">
    <property type="entry name" value="HEXOSYLTRANSFERASE"/>
    <property type="match status" value="1"/>
</dbReference>
<evidence type="ECO:0000256" key="2">
    <source>
        <dbReference type="ARBA" id="ARBA00004922"/>
    </source>
</evidence>
<evidence type="ECO:0000256" key="3">
    <source>
        <dbReference type="ARBA" id="ARBA00008661"/>
    </source>
</evidence>
<evidence type="ECO:0000256" key="8">
    <source>
        <dbReference type="ARBA" id="ARBA00022989"/>
    </source>
</evidence>
<protein>
    <recommendedName>
        <fullName evidence="13">Hexosyltransferase</fullName>
        <ecNumber evidence="13">2.4.1.-</ecNumber>
    </recommendedName>
</protein>
<comment type="subcellular location">
    <subcellularLocation>
        <location evidence="1 13">Golgi apparatus membrane</location>
        <topology evidence="1 13">Single-pass type II membrane protein</topology>
    </subcellularLocation>
</comment>
<dbReference type="Gene3D" id="3.90.550.50">
    <property type="match status" value="1"/>
</dbReference>
<evidence type="ECO:0000313" key="14">
    <source>
        <dbReference type="Ensembl" id="ENSDCDP00010020219.1"/>
    </source>
</evidence>
<sequence>MVMKIKKTHWTRRCVQTFGLETYIASAHTWRMARYFILAGLVAVCLVRACLKKTKQQRTPTPMELYEIISPSTYKYVLNQPAACRRDDRRPFLVLMVPVAPGDLDSREAVRKTWGRGGLVSDVEVLTLFFLGVVSGKGVQESLEEESRGHGDIIQMDFLDSYKNLTIKTMMMMNWLSSHCQHASYAMKIDADVFLNVHQLLGRLPRPAKQNYITGSVIRDGRPRRDKSSKWYLSEEVYPQSTLPPYVSGAGYVFSADLAQKISWASRFVRPLPLEDVYVGLCLEVLGVSPVYSTSRFFTRNLFEVRHLNYDRCTFFSLIIANGFTKLRQLGVRLLSASESNNSAVCKVF</sequence>
<keyword evidence="10" id="KW-0443">Lipid metabolism</keyword>
<evidence type="ECO:0000256" key="13">
    <source>
        <dbReference type="RuleBase" id="RU363063"/>
    </source>
</evidence>
<dbReference type="Ensembl" id="ENSDCDT00010021387.1">
    <property type="protein sequence ID" value="ENSDCDP00010020219.1"/>
    <property type="gene ID" value="ENSDCDG00010009141.1"/>
</dbReference>
<dbReference type="Pfam" id="PF01762">
    <property type="entry name" value="Galactosyl_T"/>
    <property type="match status" value="1"/>
</dbReference>
<dbReference type="GO" id="GO:0008499">
    <property type="term" value="F:N-acetyl-beta-D-glucosaminide beta-(1,3)-galactosyltransferase activity"/>
    <property type="evidence" value="ECO:0007669"/>
    <property type="project" value="TreeGrafter"/>
</dbReference>
<evidence type="ECO:0000256" key="12">
    <source>
        <dbReference type="ARBA" id="ARBA00023180"/>
    </source>
</evidence>
<keyword evidence="15" id="KW-1185">Reference proteome</keyword>
<evidence type="ECO:0000256" key="4">
    <source>
        <dbReference type="ARBA" id="ARBA00022676"/>
    </source>
</evidence>
<dbReference type="Proteomes" id="UP000694580">
    <property type="component" value="Chromosome 11"/>
</dbReference>
<evidence type="ECO:0000256" key="5">
    <source>
        <dbReference type="ARBA" id="ARBA00022679"/>
    </source>
</evidence>
<dbReference type="GO" id="GO:0006629">
    <property type="term" value="P:lipid metabolic process"/>
    <property type="evidence" value="ECO:0007669"/>
    <property type="project" value="UniProtKB-KW"/>
</dbReference>
<comment type="pathway">
    <text evidence="2">Protein modification; protein glycosylation.</text>
</comment>
<keyword evidence="9 13" id="KW-0333">Golgi apparatus</keyword>
<dbReference type="GO" id="GO:0006493">
    <property type="term" value="P:protein O-linked glycosylation"/>
    <property type="evidence" value="ECO:0007669"/>
    <property type="project" value="TreeGrafter"/>
</dbReference>
<keyword evidence="6 13" id="KW-0812">Transmembrane</keyword>